<dbReference type="AlphaFoldDB" id="A0A5E4X3V3"/>
<sequence length="218" mass="24496">MAFIASDNGGGDFKRVPAGVFIGRCYSLIDIGTQRVEFQGDVKLQHKIIIRWELFGEDEHGEPLTIDVDGKAMPMTISKRYTLSLSDKARLRHDLVSWRGRDFTDEEAKAFDVSKLIGAYCMVNVTQNESNGKVYSNISSLTPLPGALKNAKPDPVHENRMFDLDSPDWDFFETLHEKLRETIKESTEWISKYGKPSGAKEYADVTGGAGFHDDDIPF</sequence>
<dbReference type="EMBL" id="CABPSH010000010">
    <property type="protein sequence ID" value="VVE31031.1"/>
    <property type="molecule type" value="Genomic_DNA"/>
</dbReference>
<gene>
    <name evidence="1" type="ORF">PEP31012_03677</name>
</gene>
<name>A0A5E4X3V3_9BURK</name>
<protein>
    <submittedName>
        <fullName evidence="1">Uncharacterized protein</fullName>
    </submittedName>
</protein>
<organism evidence="1 2">
    <name type="scientific">Pandoraea eparura</name>
    <dbReference type="NCBI Taxonomy" id="2508291"/>
    <lineage>
        <taxon>Bacteria</taxon>
        <taxon>Pseudomonadati</taxon>
        <taxon>Pseudomonadota</taxon>
        <taxon>Betaproteobacteria</taxon>
        <taxon>Burkholderiales</taxon>
        <taxon>Burkholderiaceae</taxon>
        <taxon>Pandoraea</taxon>
    </lineage>
</organism>
<evidence type="ECO:0000313" key="1">
    <source>
        <dbReference type="EMBL" id="VVE31031.1"/>
    </source>
</evidence>
<dbReference type="InterPro" id="IPR059222">
    <property type="entry name" value="NGO0469-like"/>
</dbReference>
<dbReference type="RefSeq" id="WP_150590737.1">
    <property type="nucleotide sequence ID" value="NZ_CABPSH010000010.1"/>
</dbReference>
<dbReference type="OrthoDB" id="9804533at2"/>
<keyword evidence="2" id="KW-1185">Reference proteome</keyword>
<accession>A0A5E4X3V3</accession>
<reference evidence="1 2" key="1">
    <citation type="submission" date="2019-08" db="EMBL/GenBank/DDBJ databases">
        <authorList>
            <person name="Peeters C."/>
        </authorList>
    </citation>
    <scope>NUCLEOTIDE SEQUENCE [LARGE SCALE GENOMIC DNA]</scope>
    <source>
        <strain evidence="1 2">LMG 31012</strain>
    </source>
</reference>
<proteinExistence type="predicted"/>
<dbReference type="Proteomes" id="UP000400981">
    <property type="component" value="Unassembled WGS sequence"/>
</dbReference>
<dbReference type="NCBIfam" id="NF046043">
    <property type="entry name" value="rep_init_NGO0469"/>
    <property type="match status" value="1"/>
</dbReference>
<evidence type="ECO:0000313" key="2">
    <source>
        <dbReference type="Proteomes" id="UP000400981"/>
    </source>
</evidence>